<evidence type="ECO:0000313" key="2">
    <source>
        <dbReference type="Proteomes" id="UP000612456"/>
    </source>
</evidence>
<sequence length="218" mass="24766">MGEGLGKFAATTISSNMSLQQAWRDPAIVRKAQQQLLRQGAYLPGRLLEDYNLAEEASITASSEQNMGQALLTVDQHTRTIHGKGGVRPELTEPGMHRWMSEPGDSSPWLELSWKQPITLQRITLILDSGLHRPLMLTHEDRSHRKVIWGPQPEVLKSFILSVKRDEQPNWTSVANVQDNYSRQLVFKVQLEQISKLRLDVIETNGLDHARVVQIRCM</sequence>
<reference evidence="1" key="1">
    <citation type="journal article" date="2014" name="Int. J. Syst. Evol. Microbiol.">
        <title>Complete genome sequence of Corynebacterium casei LMG S-19264T (=DSM 44701T), isolated from a smear-ripened cheese.</title>
        <authorList>
            <consortium name="US DOE Joint Genome Institute (JGI-PGF)"/>
            <person name="Walter F."/>
            <person name="Albersmeier A."/>
            <person name="Kalinowski J."/>
            <person name="Ruckert C."/>
        </authorList>
    </citation>
    <scope>NUCLEOTIDE SEQUENCE</scope>
    <source>
        <strain evidence="1">CGMCC 1.15178</strain>
    </source>
</reference>
<dbReference type="EMBL" id="BMHP01000003">
    <property type="protein sequence ID" value="GGD79127.1"/>
    <property type="molecule type" value="Genomic_DNA"/>
</dbReference>
<proteinExistence type="predicted"/>
<reference evidence="1" key="2">
    <citation type="submission" date="2020-09" db="EMBL/GenBank/DDBJ databases">
        <authorList>
            <person name="Sun Q."/>
            <person name="Zhou Y."/>
        </authorList>
    </citation>
    <scope>NUCLEOTIDE SEQUENCE</scope>
    <source>
        <strain evidence="1">CGMCC 1.15178</strain>
    </source>
</reference>
<dbReference type="Gene3D" id="2.60.120.260">
    <property type="entry name" value="Galactose-binding domain-like"/>
    <property type="match status" value="1"/>
</dbReference>
<keyword evidence="2" id="KW-1185">Reference proteome</keyword>
<comment type="caution">
    <text evidence="1">The sequence shown here is derived from an EMBL/GenBank/DDBJ whole genome shotgun (WGS) entry which is preliminary data.</text>
</comment>
<protein>
    <submittedName>
        <fullName evidence="1">Uncharacterized protein</fullName>
    </submittedName>
</protein>
<gene>
    <name evidence="1" type="ORF">GCM10010911_41490</name>
</gene>
<name>A0A917DYB3_9BACL</name>
<evidence type="ECO:0000313" key="1">
    <source>
        <dbReference type="EMBL" id="GGD79127.1"/>
    </source>
</evidence>
<dbReference type="AlphaFoldDB" id="A0A917DYB3"/>
<accession>A0A917DYB3</accession>
<dbReference type="Proteomes" id="UP000612456">
    <property type="component" value="Unassembled WGS sequence"/>
</dbReference>
<organism evidence="1 2">
    <name type="scientific">Paenibacillus nasutitermitis</name>
    <dbReference type="NCBI Taxonomy" id="1652958"/>
    <lineage>
        <taxon>Bacteria</taxon>
        <taxon>Bacillati</taxon>
        <taxon>Bacillota</taxon>
        <taxon>Bacilli</taxon>
        <taxon>Bacillales</taxon>
        <taxon>Paenibacillaceae</taxon>
        <taxon>Paenibacillus</taxon>
    </lineage>
</organism>